<dbReference type="InterPro" id="IPR000073">
    <property type="entry name" value="AB_hydrolase_1"/>
</dbReference>
<feature type="domain" description="AB hydrolase-1" evidence="3">
    <location>
        <begin position="47"/>
        <end position="330"/>
    </location>
</feature>
<dbReference type="EMBL" id="JAGPXD010000004">
    <property type="protein sequence ID" value="KAH7359459.1"/>
    <property type="molecule type" value="Genomic_DNA"/>
</dbReference>
<dbReference type="OrthoDB" id="284184at2759"/>
<comment type="caution">
    <text evidence="4">The sequence shown here is derived from an EMBL/GenBank/DDBJ whole genome shotgun (WGS) entry which is preliminary data.</text>
</comment>
<keyword evidence="5" id="KW-1185">Reference proteome</keyword>
<accession>A0A8K0TD97</accession>
<evidence type="ECO:0000256" key="2">
    <source>
        <dbReference type="ARBA" id="ARBA00038334"/>
    </source>
</evidence>
<evidence type="ECO:0000313" key="5">
    <source>
        <dbReference type="Proteomes" id="UP000813385"/>
    </source>
</evidence>
<dbReference type="Pfam" id="PF00561">
    <property type="entry name" value="Abhydrolase_1"/>
    <property type="match status" value="1"/>
</dbReference>
<dbReference type="InterPro" id="IPR000639">
    <property type="entry name" value="Epox_hydrolase-like"/>
</dbReference>
<dbReference type="AlphaFoldDB" id="A0A8K0TD97"/>
<protein>
    <submittedName>
        <fullName evidence="4">Alpha/Beta hydrolase protein</fullName>
    </submittedName>
</protein>
<dbReference type="PANTHER" id="PTHR43329">
    <property type="entry name" value="EPOXIDE HYDROLASE"/>
    <property type="match status" value="1"/>
</dbReference>
<reference evidence="4" key="1">
    <citation type="journal article" date="2021" name="Nat. Commun.">
        <title>Genetic determinants of endophytism in the Arabidopsis root mycobiome.</title>
        <authorList>
            <person name="Mesny F."/>
            <person name="Miyauchi S."/>
            <person name="Thiergart T."/>
            <person name="Pickel B."/>
            <person name="Atanasova L."/>
            <person name="Karlsson M."/>
            <person name="Huettel B."/>
            <person name="Barry K.W."/>
            <person name="Haridas S."/>
            <person name="Chen C."/>
            <person name="Bauer D."/>
            <person name="Andreopoulos W."/>
            <person name="Pangilinan J."/>
            <person name="LaButti K."/>
            <person name="Riley R."/>
            <person name="Lipzen A."/>
            <person name="Clum A."/>
            <person name="Drula E."/>
            <person name="Henrissat B."/>
            <person name="Kohler A."/>
            <person name="Grigoriev I.V."/>
            <person name="Martin F.M."/>
            <person name="Hacquard S."/>
        </authorList>
    </citation>
    <scope>NUCLEOTIDE SEQUENCE</scope>
    <source>
        <strain evidence="4">MPI-CAGE-AT-0016</strain>
    </source>
</reference>
<dbReference type="SUPFAM" id="SSF53474">
    <property type="entry name" value="alpha/beta-Hydrolases"/>
    <property type="match status" value="1"/>
</dbReference>
<proteinExistence type="inferred from homology"/>
<gene>
    <name evidence="4" type="ORF">B0T11DRAFT_300340</name>
</gene>
<name>A0A8K0TD97_9PEZI</name>
<dbReference type="Proteomes" id="UP000813385">
    <property type="component" value="Unassembled WGS sequence"/>
</dbReference>
<organism evidence="4 5">
    <name type="scientific">Plectosphaerella cucumerina</name>
    <dbReference type="NCBI Taxonomy" id="40658"/>
    <lineage>
        <taxon>Eukaryota</taxon>
        <taxon>Fungi</taxon>
        <taxon>Dikarya</taxon>
        <taxon>Ascomycota</taxon>
        <taxon>Pezizomycotina</taxon>
        <taxon>Sordariomycetes</taxon>
        <taxon>Hypocreomycetidae</taxon>
        <taxon>Glomerellales</taxon>
        <taxon>Plectosphaerellaceae</taxon>
        <taxon>Plectosphaerella</taxon>
    </lineage>
</organism>
<evidence type="ECO:0000313" key="4">
    <source>
        <dbReference type="EMBL" id="KAH7359459.1"/>
    </source>
</evidence>
<keyword evidence="1 4" id="KW-0378">Hydrolase</keyword>
<dbReference type="InterPro" id="IPR029058">
    <property type="entry name" value="AB_hydrolase_fold"/>
</dbReference>
<sequence length="362" mass="40278">MASGFSHQANISDIVNTTYASLVGSALLPSGATYRYVFSSPFDDGKPHLLFLHGFPETSYDWHFQIDYFRRQGYGVIAPDLLGYGGSDNPDDLLSFNFRRMASDLDQLLEYEKVEKVIGIGRDFGAPLLSRLINHHSSRLSAVAFLNNGYFPPQAQLDAPTVEFVNKFTLDMLGYQSLGYWLFFNEDTAAKLMDQHLDSFHTLAYTPDTSIWPTEFAPPGALQKWLEGNKKAPDLYINSVDMDQLKQIVKAQGGFAGPLKWYKAIMRGISNPDETVSERSMSPSISQPTLIIVADRDPIAISSSQLADTLSHSTNIRVRTLNAGHFMQLEVPEEVNKHLHCFVEDVMVGSGNGSTAVSYRTC</sequence>
<comment type="similarity">
    <text evidence="2">Belongs to the AB hydrolase superfamily. Epoxide hydrolase family.</text>
</comment>
<evidence type="ECO:0000256" key="1">
    <source>
        <dbReference type="ARBA" id="ARBA00022801"/>
    </source>
</evidence>
<dbReference type="GO" id="GO:0016787">
    <property type="term" value="F:hydrolase activity"/>
    <property type="evidence" value="ECO:0007669"/>
    <property type="project" value="UniProtKB-KW"/>
</dbReference>
<dbReference type="PRINTS" id="PR00412">
    <property type="entry name" value="EPOXHYDRLASE"/>
</dbReference>
<evidence type="ECO:0000259" key="3">
    <source>
        <dbReference type="Pfam" id="PF00561"/>
    </source>
</evidence>
<dbReference type="Gene3D" id="3.40.50.1820">
    <property type="entry name" value="alpha/beta hydrolase"/>
    <property type="match status" value="1"/>
</dbReference>